<evidence type="ECO:0000313" key="5">
    <source>
        <dbReference type="EMBL" id="SHM13143.1"/>
    </source>
</evidence>
<feature type="chain" id="PRO_5012658265" description="Mucoidy inhibitor MuiA family protein" evidence="2">
    <location>
        <begin position="18"/>
        <end position="541"/>
    </location>
</feature>
<feature type="coiled-coil region" evidence="1">
    <location>
        <begin position="97"/>
        <end position="131"/>
    </location>
</feature>
<proteinExistence type="predicted"/>
<dbReference type="Pfam" id="PF13598">
    <property type="entry name" value="DUF4139"/>
    <property type="match status" value="1"/>
</dbReference>
<dbReference type="AlphaFoldDB" id="A0A1M7GA22"/>
<feature type="signal peptide" evidence="2">
    <location>
        <begin position="1"/>
        <end position="17"/>
    </location>
</feature>
<dbReference type="InterPro" id="IPR011935">
    <property type="entry name" value="CHP02231"/>
</dbReference>
<organism evidence="5 6">
    <name type="scientific">Roseovarius pacificus</name>
    <dbReference type="NCBI Taxonomy" id="337701"/>
    <lineage>
        <taxon>Bacteria</taxon>
        <taxon>Pseudomonadati</taxon>
        <taxon>Pseudomonadota</taxon>
        <taxon>Alphaproteobacteria</taxon>
        <taxon>Rhodobacterales</taxon>
        <taxon>Roseobacteraceae</taxon>
        <taxon>Roseovarius</taxon>
    </lineage>
</organism>
<accession>A0A1M7GA22</accession>
<keyword evidence="1" id="KW-0175">Coiled coil</keyword>
<dbReference type="PANTHER" id="PTHR31005">
    <property type="entry name" value="DUF4139 DOMAIN-CONTAINING PROTEIN"/>
    <property type="match status" value="1"/>
</dbReference>
<gene>
    <name evidence="5" type="ORF">SAMN05444398_11077</name>
</gene>
<dbReference type="Pfam" id="PF13600">
    <property type="entry name" value="DUF4140"/>
    <property type="match status" value="1"/>
</dbReference>
<dbReference type="InterPro" id="IPR025554">
    <property type="entry name" value="DUF4140"/>
</dbReference>
<evidence type="ECO:0000313" key="6">
    <source>
        <dbReference type="Proteomes" id="UP000183974"/>
    </source>
</evidence>
<evidence type="ECO:0000259" key="4">
    <source>
        <dbReference type="Pfam" id="PF13600"/>
    </source>
</evidence>
<dbReference type="Proteomes" id="UP000183974">
    <property type="component" value="Unassembled WGS sequence"/>
</dbReference>
<dbReference type="InterPro" id="IPR037291">
    <property type="entry name" value="DUF4139"/>
</dbReference>
<evidence type="ECO:0000256" key="1">
    <source>
        <dbReference type="SAM" id="Coils"/>
    </source>
</evidence>
<feature type="domain" description="DUF4140" evidence="4">
    <location>
        <begin position="29"/>
        <end position="135"/>
    </location>
</feature>
<evidence type="ECO:0000259" key="3">
    <source>
        <dbReference type="Pfam" id="PF13598"/>
    </source>
</evidence>
<dbReference type="OrthoDB" id="580912at2"/>
<sequence>MRAIASFLILLPSALWADDIPLTSTVDAVTLYPQGGTVTRRVDFTAPAGQHSLILTDLPQNTPLAAVRVAVEGAAMGSVTARSDYVPPRDPETSAAIDAARDKVEGLEQSLRDGEAAVEAIRQEEKAAQARIGFLSQLGKGEAVAGMDAAGLRELVAMIGEESLAARQAALDARQRAGAADRALKDLRKDLEQARAALRALVPQDTPRAMLAVAINTEQPAEGQVTVTYTIPEAGWQPVYDLKLARDTGDLQIERGAFIQQATGENWQDIALTLSTSRPSDQTVPGDIWPWLRRIADPDAPVPKTFSRGAAADAVAELAAPQAEAMIVEQAAARFDGLAVTYDYPGAVSVASDADRVRVALGTLSLQADIVAQAVPLADDRAFLMAGFTNTADELILPTPEARFYLDGRFIGQRFLDMIPAGAEADLSFGAIDGLRLARVIPQRQEGDKGVFTRSSALDETVQIEVENVTAQDWPMRVLDRVPYSEQEELRIEWSAEPSPSETEVDDKRGVLAWTFDLPAGQTQAITLDYSLEWPEGKVLR</sequence>
<evidence type="ECO:0000256" key="2">
    <source>
        <dbReference type="SAM" id="SignalP"/>
    </source>
</evidence>
<reference evidence="5 6" key="1">
    <citation type="submission" date="2016-11" db="EMBL/GenBank/DDBJ databases">
        <authorList>
            <person name="Jaros S."/>
            <person name="Januszkiewicz K."/>
            <person name="Wedrychowicz H."/>
        </authorList>
    </citation>
    <scope>NUCLEOTIDE SEQUENCE [LARGE SCALE GENOMIC DNA]</scope>
    <source>
        <strain evidence="5 6">DSM 29589</strain>
    </source>
</reference>
<dbReference type="EMBL" id="FRBR01000010">
    <property type="protein sequence ID" value="SHM13143.1"/>
    <property type="molecule type" value="Genomic_DNA"/>
</dbReference>
<dbReference type="STRING" id="337701.SAMN05444398_11077"/>
<evidence type="ECO:0008006" key="7">
    <source>
        <dbReference type="Google" id="ProtNLM"/>
    </source>
</evidence>
<keyword evidence="2" id="KW-0732">Signal</keyword>
<dbReference type="RefSeq" id="WP_073035708.1">
    <property type="nucleotide sequence ID" value="NZ_BMLR01000011.1"/>
</dbReference>
<keyword evidence="6" id="KW-1185">Reference proteome</keyword>
<name>A0A1M7GA22_9RHOB</name>
<feature type="domain" description="DUF4139" evidence="3">
    <location>
        <begin position="225"/>
        <end position="536"/>
    </location>
</feature>
<dbReference type="PANTHER" id="PTHR31005:SF8">
    <property type="entry name" value="DUF4139 DOMAIN-CONTAINING PROTEIN"/>
    <property type="match status" value="1"/>
</dbReference>
<protein>
    <recommendedName>
        <fullName evidence="7">Mucoidy inhibitor MuiA family protein</fullName>
    </recommendedName>
</protein>
<dbReference type="NCBIfam" id="TIGR02231">
    <property type="entry name" value="mucoidy inhibitor MuiA family protein"/>
    <property type="match status" value="1"/>
</dbReference>